<comment type="subcellular location">
    <subcellularLocation>
        <location evidence="1">Cell inner membrane</location>
        <topology evidence="1">Multi-pass membrane protein</topology>
    </subcellularLocation>
</comment>
<feature type="transmembrane region" description="Helical" evidence="9">
    <location>
        <begin position="43"/>
        <end position="64"/>
    </location>
</feature>
<dbReference type="Proteomes" id="UP000030418">
    <property type="component" value="Unassembled WGS sequence"/>
</dbReference>
<protein>
    <recommendedName>
        <fullName evidence="3">UPF0208 membrane protein YfbV</fullName>
    </recommendedName>
</protein>
<evidence type="ECO:0000256" key="2">
    <source>
        <dbReference type="ARBA" id="ARBA00009474"/>
    </source>
</evidence>
<dbReference type="AlphaFoldDB" id="A0A0A2XJW8"/>
<dbReference type="Pfam" id="PF04217">
    <property type="entry name" value="DUF412"/>
    <property type="match status" value="1"/>
</dbReference>
<evidence type="ECO:0000256" key="5">
    <source>
        <dbReference type="ARBA" id="ARBA00022519"/>
    </source>
</evidence>
<dbReference type="RefSeq" id="WP_018346632.1">
    <property type="nucleotide sequence ID" value="NZ_JPXY01000035.1"/>
</dbReference>
<evidence type="ECO:0000256" key="8">
    <source>
        <dbReference type="ARBA" id="ARBA00023136"/>
    </source>
</evidence>
<dbReference type="GeneID" id="77263493"/>
<keyword evidence="6 9" id="KW-0812">Transmembrane</keyword>
<accession>A0A0A2XJW8</accession>
<evidence type="ECO:0000256" key="6">
    <source>
        <dbReference type="ARBA" id="ARBA00022692"/>
    </source>
</evidence>
<gene>
    <name evidence="10" type="ORF">P375_08195</name>
</gene>
<keyword evidence="8 9" id="KW-0472">Membrane</keyword>
<evidence type="ECO:0000313" key="10">
    <source>
        <dbReference type="EMBL" id="KGQ31247.1"/>
    </source>
</evidence>
<feature type="transmembrane region" description="Helical" evidence="9">
    <location>
        <begin position="70"/>
        <end position="87"/>
    </location>
</feature>
<evidence type="ECO:0000256" key="7">
    <source>
        <dbReference type="ARBA" id="ARBA00022989"/>
    </source>
</evidence>
<sequence length="147" mass="17233">MFNMLKQGVNYAAMWQEISHIKKLQMIFPEPRIIKATKFSQQLLMPLLLLTLAWQYFVIGYHIASFASTILTIIFIISLPLQGFYWLGKRSLTPLNEGTLAWYFKIYQKLSLQKALPAMETQPTFNDLVRLLQLADKTLDQDFWEEI</sequence>
<dbReference type="NCBIfam" id="NF002493">
    <property type="entry name" value="PRK01816.1"/>
    <property type="match status" value="1"/>
</dbReference>
<organism evidence="10 11">
    <name type="scientific">Gallibacterium genomosp. 2</name>
    <dbReference type="NCBI Taxonomy" id="155517"/>
    <lineage>
        <taxon>Bacteria</taxon>
        <taxon>Pseudomonadati</taxon>
        <taxon>Pseudomonadota</taxon>
        <taxon>Gammaproteobacteria</taxon>
        <taxon>Pasteurellales</taxon>
        <taxon>Pasteurellaceae</taxon>
        <taxon>Gallibacterium</taxon>
    </lineage>
</organism>
<dbReference type="EMBL" id="JPXY01000035">
    <property type="protein sequence ID" value="KGQ31247.1"/>
    <property type="molecule type" value="Genomic_DNA"/>
</dbReference>
<keyword evidence="11" id="KW-1185">Reference proteome</keyword>
<evidence type="ECO:0000256" key="1">
    <source>
        <dbReference type="ARBA" id="ARBA00004429"/>
    </source>
</evidence>
<name>A0A0A2XJW8_9PAST</name>
<evidence type="ECO:0000313" key="11">
    <source>
        <dbReference type="Proteomes" id="UP000030418"/>
    </source>
</evidence>
<evidence type="ECO:0000256" key="9">
    <source>
        <dbReference type="SAM" id="Phobius"/>
    </source>
</evidence>
<keyword evidence="5" id="KW-0997">Cell inner membrane</keyword>
<evidence type="ECO:0000256" key="4">
    <source>
        <dbReference type="ARBA" id="ARBA00022475"/>
    </source>
</evidence>
<keyword evidence="4" id="KW-1003">Cell membrane</keyword>
<reference evidence="10 11" key="1">
    <citation type="submission" date="2014-08" db="EMBL/GenBank/DDBJ databases">
        <title>Chaperone-usher fimbriae in a diverse selection of Gallibacterium genomes.</title>
        <authorList>
            <person name="Kudirkiene E."/>
            <person name="Bager R.J."/>
            <person name="Johnson T.J."/>
            <person name="Bojesen A.M."/>
        </authorList>
    </citation>
    <scope>NUCLEOTIDE SEQUENCE [LARGE SCALE GENOMIC DNA]</scope>
    <source>
        <strain evidence="10 11">CCM5976</strain>
    </source>
</reference>
<proteinExistence type="inferred from homology"/>
<evidence type="ECO:0000256" key="3">
    <source>
        <dbReference type="ARBA" id="ARBA00018831"/>
    </source>
</evidence>
<keyword evidence="7 9" id="KW-1133">Transmembrane helix</keyword>
<dbReference type="GO" id="GO:0005886">
    <property type="term" value="C:plasma membrane"/>
    <property type="evidence" value="ECO:0007669"/>
    <property type="project" value="UniProtKB-SubCell"/>
</dbReference>
<comment type="caution">
    <text evidence="10">The sequence shown here is derived from an EMBL/GenBank/DDBJ whole genome shotgun (WGS) entry which is preliminary data.</text>
</comment>
<dbReference type="InterPro" id="IPR007334">
    <property type="entry name" value="UPF0208"/>
</dbReference>
<comment type="similarity">
    <text evidence="2">Belongs to the UPF0208 family.</text>
</comment>